<evidence type="ECO:0000259" key="1">
    <source>
        <dbReference type="Pfam" id="PF13625"/>
    </source>
</evidence>
<dbReference type="AlphaFoldDB" id="A0A8J2YCV7"/>
<evidence type="ECO:0000313" key="2">
    <source>
        <dbReference type="EMBL" id="GGE19203.1"/>
    </source>
</evidence>
<proteinExistence type="predicted"/>
<dbReference type="Pfam" id="PF13625">
    <property type="entry name" value="Helicase_C_3"/>
    <property type="match status" value="1"/>
</dbReference>
<reference evidence="2" key="1">
    <citation type="journal article" date="2014" name="Int. J. Syst. Evol. Microbiol.">
        <title>Complete genome sequence of Corynebacterium casei LMG S-19264T (=DSM 44701T), isolated from a smear-ripened cheese.</title>
        <authorList>
            <consortium name="US DOE Joint Genome Institute (JGI-PGF)"/>
            <person name="Walter F."/>
            <person name="Albersmeier A."/>
            <person name="Kalinowski J."/>
            <person name="Ruckert C."/>
        </authorList>
    </citation>
    <scope>NUCLEOTIDE SEQUENCE</scope>
    <source>
        <strain evidence="2">CGMCC 1.15179</strain>
    </source>
</reference>
<dbReference type="RefSeq" id="WP_188647888.1">
    <property type="nucleotide sequence ID" value="NZ_BMHQ01000007.1"/>
</dbReference>
<organism evidence="2 3">
    <name type="scientific">Marinithermofilum abyssi</name>
    <dbReference type="NCBI Taxonomy" id="1571185"/>
    <lineage>
        <taxon>Bacteria</taxon>
        <taxon>Bacillati</taxon>
        <taxon>Bacillota</taxon>
        <taxon>Bacilli</taxon>
        <taxon>Bacillales</taxon>
        <taxon>Thermoactinomycetaceae</taxon>
        <taxon>Marinithermofilum</taxon>
    </lineage>
</organism>
<gene>
    <name evidence="2" type="ORF">GCM10011571_21430</name>
</gene>
<comment type="caution">
    <text evidence="2">The sequence shown here is derived from an EMBL/GenBank/DDBJ whole genome shotgun (WGS) entry which is preliminary data.</text>
</comment>
<evidence type="ECO:0000313" key="3">
    <source>
        <dbReference type="Proteomes" id="UP000625210"/>
    </source>
</evidence>
<sequence>MHPFHWKLKDCLEELSLDIRGQLLQENQASDDQELIIRWTRPENLSKQMAGWSSEAKRVWKEMLFRWGASPLPESYAANQQTGLSPARFRAGLTHLRQYGGVYQLRRAFGEPCYGVPVDVRYAGYEENLPAPKAVMQKELGSAPAVPLWQLLLPFLLFLDREEITLTKEGQIHKRWLRKLDVELDSDFSGLEYTPWGGQEVPGVAMLRTLGEEMGWMEEKSGRLCLQPQRLHPWLYLHARDMSASLYQWCKKKLLSMHPEWEGLWWWMERYGSRRWRSLQEGVIGWCHAAGATAHIGKMREEVEKRWLRPLAALGWMELIKQGGETWWRWSIWAPFMLPETPTWEGFVQPDLEVLISPLFPLHRQWMLAQFADPMGGNPMAVYELNAASIRRGLEKGLALKDMLKVLEGIGEGPLPDNVSVMLRAWAEQAGRIRFRRMLLMELGDEGIADEIGGNPDLSPYMEEELSSRVFAVKEDKLTDLVQVLDQLGYSPQSEPGDEDTPWWMKPPEQKLLAKGRAEDPEITVVNALPTLEQAIPGLQQIPRMWTAQMRSYHPGTVQEMMRRAIQLELDIRMELKSNKKGYFTPKYIVQEGRDWSIEGVWEGEIPDRVGIREIQQIQIVSF</sequence>
<reference evidence="2" key="2">
    <citation type="submission" date="2020-09" db="EMBL/GenBank/DDBJ databases">
        <authorList>
            <person name="Sun Q."/>
            <person name="Zhou Y."/>
        </authorList>
    </citation>
    <scope>NUCLEOTIDE SEQUENCE</scope>
    <source>
        <strain evidence="2">CGMCC 1.15179</strain>
    </source>
</reference>
<accession>A0A8J2YCV7</accession>
<dbReference type="Proteomes" id="UP000625210">
    <property type="component" value="Unassembled WGS sequence"/>
</dbReference>
<feature type="domain" description="Helicase XPB/Ssl2 N-terminal" evidence="1">
    <location>
        <begin position="348"/>
        <end position="464"/>
    </location>
</feature>
<protein>
    <recommendedName>
        <fullName evidence="1">Helicase XPB/Ssl2 N-terminal domain-containing protein</fullName>
    </recommendedName>
</protein>
<keyword evidence="3" id="KW-1185">Reference proteome</keyword>
<name>A0A8J2YCV7_9BACL</name>
<dbReference type="InterPro" id="IPR032830">
    <property type="entry name" value="XPB/Ssl2_N"/>
</dbReference>
<dbReference type="EMBL" id="BMHQ01000007">
    <property type="protein sequence ID" value="GGE19203.1"/>
    <property type="molecule type" value="Genomic_DNA"/>
</dbReference>